<accession>A0A6H2H466</accession>
<dbReference type="PANTHER" id="PTHR24302">
    <property type="entry name" value="CYTOCHROME P450 FAMILY 3"/>
    <property type="match status" value="1"/>
</dbReference>
<evidence type="ECO:0000256" key="1">
    <source>
        <dbReference type="ARBA" id="ARBA00010617"/>
    </source>
</evidence>
<evidence type="ECO:0000256" key="4">
    <source>
        <dbReference type="ARBA" id="ARBA00023002"/>
    </source>
</evidence>
<dbReference type="InterPro" id="IPR050705">
    <property type="entry name" value="Cytochrome_P450_3A"/>
</dbReference>
<dbReference type="InterPro" id="IPR036396">
    <property type="entry name" value="Cyt_P450_sf"/>
</dbReference>
<proteinExistence type="inferred from homology"/>
<dbReference type="EMBL" id="CP051428">
    <property type="protein sequence ID" value="QJC54216.1"/>
    <property type="molecule type" value="Genomic_DNA"/>
</dbReference>
<keyword evidence="4" id="KW-0560">Oxidoreductase</keyword>
<dbReference type="GO" id="GO:0020037">
    <property type="term" value="F:heme binding"/>
    <property type="evidence" value="ECO:0007669"/>
    <property type="project" value="InterPro"/>
</dbReference>
<dbReference type="KEGG" id="palr:HGI30_05320"/>
<keyword evidence="3 6" id="KW-0479">Metal-binding</keyword>
<gene>
    <name evidence="7" type="ORF">HGI30_05320</name>
</gene>
<sequence length="162" mass="18719">MDEDHGERGAEWRTGKREELLQRFVQEVRRFYPFFPVAAARAGEPAEWAGFRLEAGHLVLLDLYATNRHPALWSDPESFQPERFADWQGSPFKFVPQGGGGHDAGHRCAGEWITLEIMKESLDFLASRLSYELPEQDLSFSLSEIPSLPHSRIRLRNLRLRR</sequence>
<dbReference type="GO" id="GO:0005506">
    <property type="term" value="F:iron ion binding"/>
    <property type="evidence" value="ECO:0007669"/>
    <property type="project" value="InterPro"/>
</dbReference>
<reference evidence="7 8" key="1">
    <citation type="submission" date="2020-04" db="EMBL/GenBank/DDBJ databases">
        <title>Novel Paenibacillus strain UniB2 isolated from commercial digestive syrup.</title>
        <authorList>
            <person name="Thorat V."/>
            <person name="Kirdat K."/>
            <person name="Tiwarekar B."/>
            <person name="Yadav A."/>
        </authorList>
    </citation>
    <scope>NUCLEOTIDE SEQUENCE [LARGE SCALE GENOMIC DNA]</scope>
    <source>
        <strain evidence="7 8">UniB2</strain>
    </source>
</reference>
<evidence type="ECO:0000256" key="2">
    <source>
        <dbReference type="ARBA" id="ARBA00022617"/>
    </source>
</evidence>
<name>A0A6H2H466_9BACL</name>
<feature type="binding site" description="axial binding residue" evidence="6">
    <location>
        <position position="108"/>
    </location>
    <ligand>
        <name>heme</name>
        <dbReference type="ChEBI" id="CHEBI:30413"/>
    </ligand>
    <ligandPart>
        <name>Fe</name>
        <dbReference type="ChEBI" id="CHEBI:18248"/>
    </ligandPart>
</feature>
<dbReference type="Pfam" id="PF00067">
    <property type="entry name" value="p450"/>
    <property type="match status" value="1"/>
</dbReference>
<comment type="similarity">
    <text evidence="1">Belongs to the cytochrome P450 family.</text>
</comment>
<dbReference type="Proteomes" id="UP000502136">
    <property type="component" value="Chromosome"/>
</dbReference>
<evidence type="ECO:0000256" key="3">
    <source>
        <dbReference type="ARBA" id="ARBA00022723"/>
    </source>
</evidence>
<evidence type="ECO:0000256" key="6">
    <source>
        <dbReference type="PIRSR" id="PIRSR602401-1"/>
    </source>
</evidence>
<keyword evidence="2 6" id="KW-0349">Heme</keyword>
<dbReference type="GO" id="GO:0004497">
    <property type="term" value="F:monooxygenase activity"/>
    <property type="evidence" value="ECO:0007669"/>
    <property type="project" value="InterPro"/>
</dbReference>
<evidence type="ECO:0000313" key="7">
    <source>
        <dbReference type="EMBL" id="QJC54216.1"/>
    </source>
</evidence>
<keyword evidence="8" id="KW-1185">Reference proteome</keyword>
<keyword evidence="5 6" id="KW-0408">Iron</keyword>
<comment type="cofactor">
    <cofactor evidence="6">
        <name>heme</name>
        <dbReference type="ChEBI" id="CHEBI:30413"/>
    </cofactor>
</comment>
<dbReference type="AlphaFoldDB" id="A0A6H2H466"/>
<protein>
    <submittedName>
        <fullName evidence="7">Cytochrome P450</fullName>
    </submittedName>
</protein>
<evidence type="ECO:0000256" key="5">
    <source>
        <dbReference type="ARBA" id="ARBA00023004"/>
    </source>
</evidence>
<dbReference type="PANTHER" id="PTHR24302:SF15">
    <property type="entry name" value="FATTY-ACID PEROXYGENASE"/>
    <property type="match status" value="1"/>
</dbReference>
<dbReference type="Gene3D" id="1.10.630.10">
    <property type="entry name" value="Cytochrome P450"/>
    <property type="match status" value="1"/>
</dbReference>
<evidence type="ECO:0000313" key="8">
    <source>
        <dbReference type="Proteomes" id="UP000502136"/>
    </source>
</evidence>
<organism evidence="7 8">
    <name type="scientific">Paenibacillus albicereus</name>
    <dbReference type="NCBI Taxonomy" id="2726185"/>
    <lineage>
        <taxon>Bacteria</taxon>
        <taxon>Bacillati</taxon>
        <taxon>Bacillota</taxon>
        <taxon>Bacilli</taxon>
        <taxon>Bacillales</taxon>
        <taxon>Paenibacillaceae</taxon>
        <taxon>Paenibacillus</taxon>
    </lineage>
</organism>
<dbReference type="InterPro" id="IPR002401">
    <property type="entry name" value="Cyt_P450_E_grp-I"/>
</dbReference>
<dbReference type="GO" id="GO:0016705">
    <property type="term" value="F:oxidoreductase activity, acting on paired donors, with incorporation or reduction of molecular oxygen"/>
    <property type="evidence" value="ECO:0007669"/>
    <property type="project" value="InterPro"/>
</dbReference>
<dbReference type="InterPro" id="IPR001128">
    <property type="entry name" value="Cyt_P450"/>
</dbReference>
<dbReference type="SUPFAM" id="SSF48264">
    <property type="entry name" value="Cytochrome P450"/>
    <property type="match status" value="1"/>
</dbReference>
<dbReference type="PRINTS" id="PR00463">
    <property type="entry name" value="EP450I"/>
</dbReference>